<reference evidence="3" key="1">
    <citation type="submission" date="2023-07" db="EMBL/GenBank/DDBJ databases">
        <title>Genomic Encyclopedia of Type Strains, Phase IV (KMG-IV): sequencing the most valuable type-strain genomes for metagenomic binning, comparative biology and taxonomic classification.</title>
        <authorList>
            <person name="Goeker M."/>
        </authorList>
    </citation>
    <scope>NUCLEOTIDE SEQUENCE</scope>
    <source>
        <strain evidence="3">DSM 26174</strain>
    </source>
</reference>
<accession>A0AAE3XLT2</accession>
<evidence type="ECO:0000259" key="1">
    <source>
        <dbReference type="Pfam" id="PF04256"/>
    </source>
</evidence>
<sequence length="251" mass="29030">MPHQQKHRGANPKDYKIFTPKIFLKLRQALVDLSYLVGKGYSSKASIKLIGDRFRFSERQRQALSHSACGEVQLLDRHQKHVSSEQLKGQTLAIDGYNQLITLEAALSKAPIFIGFDGCYRDIANVHSTYRKVEETVLALEIFARELEKLEPKRVLWVFDQPVSNSGRLRKFIQELAAEKGWQWEVILEMNPDKYLVDHEEMISISSDSWVLDGAKRWHNLNASIIKDHVKTPWLIDFRKESLVSVEEQKD</sequence>
<keyword evidence="4" id="KW-1185">Reference proteome</keyword>
<evidence type="ECO:0000313" key="4">
    <source>
        <dbReference type="Proteomes" id="UP001185092"/>
    </source>
</evidence>
<dbReference type="PANTHER" id="PTHR42252">
    <property type="entry name" value="DUF5616 DOMAIN-CONTAINING PROTEIN"/>
    <property type="match status" value="1"/>
</dbReference>
<dbReference type="Pfam" id="PF04256">
    <property type="entry name" value="DUF434"/>
    <property type="match status" value="1"/>
</dbReference>
<dbReference type="PANTHER" id="PTHR42252:SF1">
    <property type="entry name" value="DUF434 DOMAIN-CONTAINING PROTEIN"/>
    <property type="match status" value="1"/>
</dbReference>
<protein>
    <recommendedName>
        <fullName evidence="5">DUF434 domain-containing protein</fullName>
    </recommendedName>
</protein>
<dbReference type="RefSeq" id="WP_309940176.1">
    <property type="nucleotide sequence ID" value="NZ_AP025305.1"/>
</dbReference>
<feature type="domain" description="DUF434" evidence="1">
    <location>
        <begin position="25"/>
        <end position="80"/>
    </location>
</feature>
<dbReference type="Proteomes" id="UP001185092">
    <property type="component" value="Unassembled WGS sequence"/>
</dbReference>
<dbReference type="InterPro" id="IPR041652">
    <property type="entry name" value="DUF5616"/>
</dbReference>
<organism evidence="3 4">
    <name type="scientific">Aureibacter tunicatorum</name>
    <dbReference type="NCBI Taxonomy" id="866807"/>
    <lineage>
        <taxon>Bacteria</taxon>
        <taxon>Pseudomonadati</taxon>
        <taxon>Bacteroidota</taxon>
        <taxon>Cytophagia</taxon>
        <taxon>Cytophagales</taxon>
        <taxon>Persicobacteraceae</taxon>
        <taxon>Aureibacter</taxon>
    </lineage>
</organism>
<proteinExistence type="predicted"/>
<evidence type="ECO:0008006" key="5">
    <source>
        <dbReference type="Google" id="ProtNLM"/>
    </source>
</evidence>
<dbReference type="AlphaFoldDB" id="A0AAE3XLT2"/>
<evidence type="ECO:0000259" key="2">
    <source>
        <dbReference type="Pfam" id="PF18481"/>
    </source>
</evidence>
<name>A0AAE3XLT2_9BACT</name>
<dbReference type="EMBL" id="JAVDQD010000004">
    <property type="protein sequence ID" value="MDR6240276.1"/>
    <property type="molecule type" value="Genomic_DNA"/>
</dbReference>
<evidence type="ECO:0000313" key="3">
    <source>
        <dbReference type="EMBL" id="MDR6240276.1"/>
    </source>
</evidence>
<dbReference type="InterPro" id="IPR007368">
    <property type="entry name" value="DUF434"/>
</dbReference>
<comment type="caution">
    <text evidence="3">The sequence shown here is derived from an EMBL/GenBank/DDBJ whole genome shotgun (WGS) entry which is preliminary data.</text>
</comment>
<feature type="domain" description="DUF5616" evidence="2">
    <location>
        <begin position="85"/>
        <end position="223"/>
    </location>
</feature>
<gene>
    <name evidence="3" type="ORF">HNQ88_003342</name>
</gene>
<dbReference type="Pfam" id="PF18481">
    <property type="entry name" value="DUF5616"/>
    <property type="match status" value="1"/>
</dbReference>